<dbReference type="GO" id="GO:0043190">
    <property type="term" value="C:ATP-binding cassette (ABC) transporter complex"/>
    <property type="evidence" value="ECO:0007669"/>
    <property type="project" value="InterPro"/>
</dbReference>
<dbReference type="Gene3D" id="3.40.190.10">
    <property type="entry name" value="Periplasmic binding protein-like II"/>
    <property type="match status" value="1"/>
</dbReference>
<keyword evidence="1 2" id="KW-0732">Signal</keyword>
<evidence type="ECO:0000259" key="3">
    <source>
        <dbReference type="Pfam" id="PF00496"/>
    </source>
</evidence>
<dbReference type="InterPro" id="IPR000914">
    <property type="entry name" value="SBP_5_dom"/>
</dbReference>
<dbReference type="CDD" id="cd08494">
    <property type="entry name" value="PBP2_NikA_DppA_OppA_like_6"/>
    <property type="match status" value="1"/>
</dbReference>
<dbReference type="SUPFAM" id="SSF53850">
    <property type="entry name" value="Periplasmic binding protein-like II"/>
    <property type="match status" value="1"/>
</dbReference>
<dbReference type="PIRSF" id="PIRSF002741">
    <property type="entry name" value="MppA"/>
    <property type="match status" value="1"/>
</dbReference>
<organism evidence="4 5">
    <name type="scientific">Propioniciclava coleopterorum</name>
    <dbReference type="NCBI Taxonomy" id="2714937"/>
    <lineage>
        <taxon>Bacteria</taxon>
        <taxon>Bacillati</taxon>
        <taxon>Actinomycetota</taxon>
        <taxon>Actinomycetes</taxon>
        <taxon>Propionibacteriales</taxon>
        <taxon>Propionibacteriaceae</taxon>
        <taxon>Propioniciclava</taxon>
    </lineage>
</organism>
<dbReference type="GO" id="GO:0015833">
    <property type="term" value="P:peptide transport"/>
    <property type="evidence" value="ECO:0007669"/>
    <property type="project" value="TreeGrafter"/>
</dbReference>
<reference evidence="4 5" key="1">
    <citation type="submission" date="2020-03" db="EMBL/GenBank/DDBJ databases">
        <title>Propioniciclava sp. nov., isolated from Hydrophilus acuminatus.</title>
        <authorList>
            <person name="Hyun D.-W."/>
            <person name="Bae J.-W."/>
        </authorList>
    </citation>
    <scope>NUCLEOTIDE SEQUENCE [LARGE SCALE GENOMIC DNA]</scope>
    <source>
        <strain evidence="4 5">HDW11</strain>
    </source>
</reference>
<dbReference type="Gene3D" id="3.10.105.10">
    <property type="entry name" value="Dipeptide-binding Protein, Domain 3"/>
    <property type="match status" value="1"/>
</dbReference>
<accession>A0A6G7Y8S5</accession>
<feature type="domain" description="Solute-binding protein family 5" evidence="3">
    <location>
        <begin position="90"/>
        <end position="434"/>
    </location>
</feature>
<dbReference type="EMBL" id="CP049865">
    <property type="protein sequence ID" value="QIK73294.1"/>
    <property type="molecule type" value="Genomic_DNA"/>
</dbReference>
<dbReference type="InterPro" id="IPR030678">
    <property type="entry name" value="Peptide/Ni-bd"/>
</dbReference>
<dbReference type="Pfam" id="PF00496">
    <property type="entry name" value="SBP_bac_5"/>
    <property type="match status" value="1"/>
</dbReference>
<dbReference type="RefSeq" id="WP_166234363.1">
    <property type="nucleotide sequence ID" value="NZ_CP049865.1"/>
</dbReference>
<dbReference type="InterPro" id="IPR039424">
    <property type="entry name" value="SBP_5"/>
</dbReference>
<dbReference type="GO" id="GO:1904680">
    <property type="term" value="F:peptide transmembrane transporter activity"/>
    <property type="evidence" value="ECO:0007669"/>
    <property type="project" value="TreeGrafter"/>
</dbReference>
<evidence type="ECO:0000313" key="4">
    <source>
        <dbReference type="EMBL" id="QIK73294.1"/>
    </source>
</evidence>
<keyword evidence="5" id="KW-1185">Reference proteome</keyword>
<dbReference type="AlphaFoldDB" id="A0A6G7Y8S5"/>
<evidence type="ECO:0000256" key="2">
    <source>
        <dbReference type="SAM" id="SignalP"/>
    </source>
</evidence>
<dbReference type="KEGG" id="prv:G7070_14780"/>
<evidence type="ECO:0000256" key="1">
    <source>
        <dbReference type="ARBA" id="ARBA00022729"/>
    </source>
</evidence>
<feature type="chain" id="PRO_5038449949" evidence="2">
    <location>
        <begin position="29"/>
        <end position="524"/>
    </location>
</feature>
<name>A0A6G7Y8S5_9ACTN</name>
<dbReference type="GO" id="GO:0042597">
    <property type="term" value="C:periplasmic space"/>
    <property type="evidence" value="ECO:0007669"/>
    <property type="project" value="UniProtKB-ARBA"/>
</dbReference>
<dbReference type="PROSITE" id="PS51257">
    <property type="entry name" value="PROKAR_LIPOPROTEIN"/>
    <property type="match status" value="1"/>
</dbReference>
<sequence length="524" mass="56206">MSTNTKRDRYARRAVVALVATIAVLLSACTPGGGQTGSPEPQASARTLVIGATAEPTSLDPTADAAVAGSQVMLYNVYETLVKVDSQGQLRPLLAQAWDVSPDRLTYTFQLNHAAKFSDGTPVTADAVAKNIDRIKTQQVAAKLKTVMSIVAGTNVVDEDTLEVSLSRPSVNWLYEMASTAGIVINPAGFDEATTATAGSGPLTLDRWTPGDSISLTKAPSYWGTPSRFDEVTFRYFKDPNAMNASMLSDQLDIISNLQAPEALAQFSDPSRFTVLEGTTNGEVVMGVNNGGDPTDPNVPAGTGNPALKDVRVRQAITMAIDKKALVNTTWGGHGVVLGSMTVPTDPYYEDLSTLFPYDPDKARALLAEAGATNLTLRLKPAALPYATKAAQFIAAQLQQVGITVQVEELQFPARWRETVYDRADYDLTIVAHVEARDLSSFANPNYYWRYHNPQFDSLVTTADQGTVDEYVSGMKQASELLAQDAAAVWLFALPNLVITKPGITGVPTDAQSLSFDTTTIARA</sequence>
<feature type="signal peptide" evidence="2">
    <location>
        <begin position="1"/>
        <end position="28"/>
    </location>
</feature>
<gene>
    <name evidence="4" type="ORF">G7070_14780</name>
</gene>
<dbReference type="Proteomes" id="UP000501058">
    <property type="component" value="Chromosome"/>
</dbReference>
<evidence type="ECO:0000313" key="5">
    <source>
        <dbReference type="Proteomes" id="UP000501058"/>
    </source>
</evidence>
<protein>
    <submittedName>
        <fullName evidence="4">ABC transporter substrate-binding protein</fullName>
    </submittedName>
</protein>
<proteinExistence type="predicted"/>
<dbReference type="PANTHER" id="PTHR30290">
    <property type="entry name" value="PERIPLASMIC BINDING COMPONENT OF ABC TRANSPORTER"/>
    <property type="match status" value="1"/>
</dbReference>
<dbReference type="PANTHER" id="PTHR30290:SF38">
    <property type="entry name" value="D,D-DIPEPTIDE-BINDING PERIPLASMIC PROTEIN DDPA-RELATED"/>
    <property type="match status" value="1"/>
</dbReference>